<proteinExistence type="predicted"/>
<sequence length="178" mass="20723">MERDATRHVEATEWARQLMAELEQRTGRTDIELTVSLYRTYDVLVSGAGEDSHPLVDFYADIQADPQRVTKALDYAAEMIQNWEATKVLHQKAKQDCLPFYERLQWEFPDLELVLAVIDFDKHFVQVRKEGERTVASFDLWPTMTGIDIERVISYIRDFEATLRREDATSAAATYSWK</sequence>
<protein>
    <submittedName>
        <fullName evidence="1">Uncharacterized protein</fullName>
    </submittedName>
</protein>
<evidence type="ECO:0000313" key="1">
    <source>
        <dbReference type="EMBL" id="KKM84638.1"/>
    </source>
</evidence>
<comment type="caution">
    <text evidence="1">The sequence shown here is derived from an EMBL/GenBank/DDBJ whole genome shotgun (WGS) entry which is preliminary data.</text>
</comment>
<name>A0A0F9KSC1_9ZZZZ</name>
<gene>
    <name evidence="1" type="ORF">LCGC14_1297110</name>
</gene>
<accession>A0A0F9KSC1</accession>
<organism evidence="1">
    <name type="scientific">marine sediment metagenome</name>
    <dbReference type="NCBI Taxonomy" id="412755"/>
    <lineage>
        <taxon>unclassified sequences</taxon>
        <taxon>metagenomes</taxon>
        <taxon>ecological metagenomes</taxon>
    </lineage>
</organism>
<dbReference type="EMBL" id="LAZR01007534">
    <property type="protein sequence ID" value="KKM84638.1"/>
    <property type="molecule type" value="Genomic_DNA"/>
</dbReference>
<dbReference type="AlphaFoldDB" id="A0A0F9KSC1"/>
<reference evidence="1" key="1">
    <citation type="journal article" date="2015" name="Nature">
        <title>Complex archaea that bridge the gap between prokaryotes and eukaryotes.</title>
        <authorList>
            <person name="Spang A."/>
            <person name="Saw J.H."/>
            <person name="Jorgensen S.L."/>
            <person name="Zaremba-Niedzwiedzka K."/>
            <person name="Martijn J."/>
            <person name="Lind A.E."/>
            <person name="van Eijk R."/>
            <person name="Schleper C."/>
            <person name="Guy L."/>
            <person name="Ettema T.J."/>
        </authorList>
    </citation>
    <scope>NUCLEOTIDE SEQUENCE</scope>
</reference>